<evidence type="ECO:0000313" key="2">
    <source>
        <dbReference type="EMBL" id="MCW3709838.1"/>
    </source>
</evidence>
<sequence>MLARTEVLGPFCRISRDGRRRRSQGDRSTVSSSETGVDTFAKSTKLHATISPSQKSVEPMQKKFLMRGYEMNCEPRVTETGKYAAQVEVTKVGFSREAAFRKLGEFDTEAEAVAYARQFSEEWLSRYA</sequence>
<dbReference type="EMBL" id="JYMX02000001">
    <property type="protein sequence ID" value="MCW3709838.1"/>
    <property type="molecule type" value="Genomic_DNA"/>
</dbReference>
<evidence type="ECO:0000256" key="1">
    <source>
        <dbReference type="SAM" id="MobiDB-lite"/>
    </source>
</evidence>
<reference evidence="2 3" key="1">
    <citation type="journal article" date="2017" name="Front. Microbiol.">
        <title>Genomics reveals a unique clone of Burkholderia cenocepacia harbouring an actively excising novel genomic island.</title>
        <authorList>
            <person name="Patil P."/>
            <person name="Mali S."/>
            <person name="Midha S."/>
            <person name="Gautam V."/>
            <person name="Dash L."/>
            <person name="Kumar S."/>
            <person name="Shastri J."/>
            <person name="Singhal L."/>
            <person name="Patil P.B."/>
        </authorList>
    </citation>
    <scope>NUCLEOTIDE SEQUENCE [LARGE SCALE GENOMIC DNA]</scope>
    <source>
        <strain evidence="2 3">BC-19</strain>
    </source>
</reference>
<reference evidence="2 3" key="2">
    <citation type="journal article" date="2017" name="Front. Microbiol.">
        <title>Genomics Reveals a Unique Clone of Burkholderia cenocepacia Harboring an Actively Excising Novel Genomic Island.</title>
        <authorList>
            <person name="Patil P.P."/>
            <person name="Mali S."/>
            <person name="Midha S."/>
            <person name="Gautam V."/>
            <person name="Dash L."/>
            <person name="Kumar S."/>
            <person name="Shastri J."/>
            <person name="Singhal L."/>
            <person name="Patil P.B."/>
        </authorList>
    </citation>
    <scope>NUCLEOTIDE SEQUENCE [LARGE SCALE GENOMIC DNA]</scope>
    <source>
        <strain evidence="2 3">BC-19</strain>
    </source>
</reference>
<dbReference type="Proteomes" id="UP000191686">
    <property type="component" value="Unassembled WGS sequence"/>
</dbReference>
<accession>A0ABD4U6F4</accession>
<comment type="caution">
    <text evidence="2">The sequence shown here is derived from an EMBL/GenBank/DDBJ whole genome shotgun (WGS) entry which is preliminary data.</text>
</comment>
<organism evidence="2 3">
    <name type="scientific">Burkholderia cenocepacia</name>
    <dbReference type="NCBI Taxonomy" id="95486"/>
    <lineage>
        <taxon>Bacteria</taxon>
        <taxon>Pseudomonadati</taxon>
        <taxon>Pseudomonadota</taxon>
        <taxon>Betaproteobacteria</taxon>
        <taxon>Burkholderiales</taxon>
        <taxon>Burkholderiaceae</taxon>
        <taxon>Burkholderia</taxon>
        <taxon>Burkholderia cepacia complex</taxon>
    </lineage>
</organism>
<dbReference type="AlphaFoldDB" id="A0ABD4U6F4"/>
<evidence type="ECO:0000313" key="3">
    <source>
        <dbReference type="Proteomes" id="UP000191686"/>
    </source>
</evidence>
<gene>
    <name evidence="2" type="ORF">UE95_000950</name>
</gene>
<protein>
    <submittedName>
        <fullName evidence="2">Uncharacterized protein</fullName>
    </submittedName>
</protein>
<feature type="region of interest" description="Disordered" evidence="1">
    <location>
        <begin position="17"/>
        <end position="38"/>
    </location>
</feature>
<name>A0ABD4U6F4_9BURK</name>
<proteinExistence type="predicted"/>